<sequence length="256" mass="28099">MQLPILSFFSFTRLFYQKEGYESEIKMTSTPFSVGLSDEPRLSSRVLRPPGGGHTDIFGSEPEPQRFGRRPGPNATVPVQPKPEEPTKPTNGATEPSQNGNCQESPKEAPQPEVVSPAVTPDVPIKNEPPKMETPKSEPAKAEPPKTEPPKRVRVPPGGFSSGLCGLLNLGCNCITFPLSNFKGTYLEENDWVIIQDLQCVLKPFDEVSTRMSGEKYFTGGEAIPITQSLLGTLDTLELRDGLHDVVEVVLKRLKK</sequence>
<dbReference type="AlphaFoldDB" id="A0A8S3WZU1"/>
<evidence type="ECO:0000256" key="1">
    <source>
        <dbReference type="SAM" id="MobiDB-lite"/>
    </source>
</evidence>
<comment type="caution">
    <text evidence="2">The sequence shown here is derived from an EMBL/GenBank/DDBJ whole genome shotgun (WGS) entry which is preliminary data.</text>
</comment>
<accession>A0A8S3WZU1</accession>
<organism evidence="2 3">
    <name type="scientific">Parnassius apollo</name>
    <name type="common">Apollo butterfly</name>
    <name type="synonym">Papilio apollo</name>
    <dbReference type="NCBI Taxonomy" id="110799"/>
    <lineage>
        <taxon>Eukaryota</taxon>
        <taxon>Metazoa</taxon>
        <taxon>Ecdysozoa</taxon>
        <taxon>Arthropoda</taxon>
        <taxon>Hexapoda</taxon>
        <taxon>Insecta</taxon>
        <taxon>Pterygota</taxon>
        <taxon>Neoptera</taxon>
        <taxon>Endopterygota</taxon>
        <taxon>Lepidoptera</taxon>
        <taxon>Glossata</taxon>
        <taxon>Ditrysia</taxon>
        <taxon>Papilionoidea</taxon>
        <taxon>Papilionidae</taxon>
        <taxon>Parnassiinae</taxon>
        <taxon>Parnassini</taxon>
        <taxon>Parnassius</taxon>
        <taxon>Parnassius</taxon>
    </lineage>
</organism>
<feature type="compositionally biased region" description="Basic and acidic residues" evidence="1">
    <location>
        <begin position="128"/>
        <end position="151"/>
    </location>
</feature>
<dbReference type="Proteomes" id="UP000691718">
    <property type="component" value="Unassembled WGS sequence"/>
</dbReference>
<dbReference type="EMBL" id="CAJQZP010000881">
    <property type="protein sequence ID" value="CAG4990818.1"/>
    <property type="molecule type" value="Genomic_DNA"/>
</dbReference>
<proteinExistence type="predicted"/>
<reference evidence="2" key="1">
    <citation type="submission" date="2021-04" db="EMBL/GenBank/DDBJ databases">
        <authorList>
            <person name="Tunstrom K."/>
        </authorList>
    </citation>
    <scope>NUCLEOTIDE SEQUENCE</scope>
</reference>
<evidence type="ECO:0000313" key="3">
    <source>
        <dbReference type="Proteomes" id="UP000691718"/>
    </source>
</evidence>
<feature type="compositionally biased region" description="Polar residues" evidence="1">
    <location>
        <begin position="88"/>
        <end position="104"/>
    </location>
</feature>
<keyword evidence="3" id="KW-1185">Reference proteome</keyword>
<evidence type="ECO:0000313" key="2">
    <source>
        <dbReference type="EMBL" id="CAG4990818.1"/>
    </source>
</evidence>
<feature type="region of interest" description="Disordered" evidence="1">
    <location>
        <begin position="31"/>
        <end position="157"/>
    </location>
</feature>
<name>A0A8S3WZU1_PARAO</name>
<protein>
    <submittedName>
        <fullName evidence="2">(apollo) hypothetical protein</fullName>
    </submittedName>
</protein>
<gene>
    <name evidence="2" type="ORF">PAPOLLO_LOCUS12016</name>
</gene>
<dbReference type="OrthoDB" id="10071234at2759"/>